<protein>
    <submittedName>
        <fullName evidence="2">Uncharacterized protein</fullName>
    </submittedName>
</protein>
<name>A0A024TCT6_9STRA</name>
<feature type="region of interest" description="Disordered" evidence="1">
    <location>
        <begin position="107"/>
        <end position="155"/>
    </location>
</feature>
<dbReference type="RefSeq" id="XP_008879500.1">
    <property type="nucleotide sequence ID" value="XM_008881278.1"/>
</dbReference>
<feature type="compositionally biased region" description="Polar residues" evidence="1">
    <location>
        <begin position="446"/>
        <end position="455"/>
    </location>
</feature>
<proteinExistence type="predicted"/>
<sequence length="471" mass="51242">MPAAPAKVPAVFRRPPSGIDAQHPINALELLPPHGDPSSVLTAPAKFWVQHSLYPTIKKACGTKDAPGIRKQNASRVLSELRQARAVVEDQLEDFHRGMVELDAWIASTSQQSATPMPDATTTTEGREEHPRRKKKRRRKLSTSSALSGDMSKDLAPSFDVDAMDLDTPCTTTECWQYLRACSFFQPVHPDSIDRVLPAPPSTGAVADERNVVADNPDNKHPIHDMAPSTQTTDSLSEKLLAALVDVHGPSPTTSMPDEGDDNDSRIQPEATTIGKQLLAHNTISVLPSLPSPPISYIPSSCFDVSASKMHHELAVVGLVDHRAAASDPLAAATDNAIGDEDVCMNLHDVFDGATDVASRLAHLEKTCAAHERSTTAIKASLRQHILAYMMDHPTDPTTHHRMILDQYRKLCKRKADDARRKLRRTLKAMSTRKQVAAPLDHGPTSAPSSAINVSHHSHRDTCSRNSTAIG</sequence>
<evidence type="ECO:0000256" key="1">
    <source>
        <dbReference type="SAM" id="MobiDB-lite"/>
    </source>
</evidence>
<dbReference type="AlphaFoldDB" id="A0A024TCT6"/>
<dbReference type="EMBL" id="KI914006">
    <property type="protein sequence ID" value="ETV91863.1"/>
    <property type="molecule type" value="Genomic_DNA"/>
</dbReference>
<feature type="compositionally biased region" description="Polar residues" evidence="1">
    <location>
        <begin position="107"/>
        <end position="124"/>
    </location>
</feature>
<feature type="region of interest" description="Disordered" evidence="1">
    <location>
        <begin position="429"/>
        <end position="471"/>
    </location>
</feature>
<dbReference type="OrthoDB" id="79814at2759"/>
<organism evidence="2">
    <name type="scientific">Aphanomyces invadans</name>
    <dbReference type="NCBI Taxonomy" id="157072"/>
    <lineage>
        <taxon>Eukaryota</taxon>
        <taxon>Sar</taxon>
        <taxon>Stramenopiles</taxon>
        <taxon>Oomycota</taxon>
        <taxon>Saprolegniomycetes</taxon>
        <taxon>Saprolegniales</taxon>
        <taxon>Verrucalvaceae</taxon>
        <taxon>Aphanomyces</taxon>
    </lineage>
</organism>
<dbReference type="GeneID" id="20090732"/>
<dbReference type="VEuPathDB" id="FungiDB:H310_13682"/>
<reference evidence="2" key="1">
    <citation type="submission" date="2013-12" db="EMBL/GenBank/DDBJ databases">
        <title>The Genome Sequence of Aphanomyces invadans NJM9701.</title>
        <authorList>
            <consortium name="The Broad Institute Genomics Platform"/>
            <person name="Russ C."/>
            <person name="Tyler B."/>
            <person name="van West P."/>
            <person name="Dieguez-Uribeondo J."/>
            <person name="Young S.K."/>
            <person name="Zeng Q."/>
            <person name="Gargeya S."/>
            <person name="Fitzgerald M."/>
            <person name="Abouelleil A."/>
            <person name="Alvarado L."/>
            <person name="Chapman S.B."/>
            <person name="Gainer-Dewar J."/>
            <person name="Goldberg J."/>
            <person name="Griggs A."/>
            <person name="Gujja S."/>
            <person name="Hansen M."/>
            <person name="Howarth C."/>
            <person name="Imamovic A."/>
            <person name="Ireland A."/>
            <person name="Larimer J."/>
            <person name="McCowan C."/>
            <person name="Murphy C."/>
            <person name="Pearson M."/>
            <person name="Poon T.W."/>
            <person name="Priest M."/>
            <person name="Roberts A."/>
            <person name="Saif S."/>
            <person name="Shea T."/>
            <person name="Sykes S."/>
            <person name="Wortman J."/>
            <person name="Nusbaum C."/>
            <person name="Birren B."/>
        </authorList>
    </citation>
    <scope>NUCLEOTIDE SEQUENCE [LARGE SCALE GENOMIC DNA]</scope>
    <source>
        <strain evidence="2">NJM9701</strain>
    </source>
</reference>
<feature type="compositionally biased region" description="Basic residues" evidence="1">
    <location>
        <begin position="132"/>
        <end position="141"/>
    </location>
</feature>
<gene>
    <name evidence="2" type="ORF">H310_13682</name>
</gene>
<evidence type="ECO:0000313" key="2">
    <source>
        <dbReference type="EMBL" id="ETV91863.1"/>
    </source>
</evidence>
<accession>A0A024TCT6</accession>